<dbReference type="Pfam" id="PF02595">
    <property type="entry name" value="Gly_kinase"/>
    <property type="match status" value="1"/>
</dbReference>
<accession>A0A930N580</accession>
<dbReference type="InterPro" id="IPR004381">
    <property type="entry name" value="Glycerate_kinase"/>
</dbReference>
<dbReference type="NCBIfam" id="TIGR00045">
    <property type="entry name" value="glycerate kinase"/>
    <property type="match status" value="1"/>
</dbReference>
<comment type="caution">
    <text evidence="2">The sequence shown here is derived from an EMBL/GenBank/DDBJ whole genome shotgun (WGS) entry which is preliminary data.</text>
</comment>
<dbReference type="PANTHER" id="PTHR21599:SF0">
    <property type="entry name" value="GLYCERATE KINASE"/>
    <property type="match status" value="1"/>
</dbReference>
<evidence type="ECO:0000256" key="1">
    <source>
        <dbReference type="PIRNR" id="PIRNR006078"/>
    </source>
</evidence>
<evidence type="ECO:0000313" key="3">
    <source>
        <dbReference type="Proteomes" id="UP000757461"/>
    </source>
</evidence>
<dbReference type="Proteomes" id="UP000757461">
    <property type="component" value="Unassembled WGS sequence"/>
</dbReference>
<sequence>MRIVLAIDSFKGCLSSVEVESSVEKGVKLSCPQAEVEKIPVSDGGDGMLEVFSQLVGCEKVTVACHDALMRPIQAEYAISPSGVVILETAVACGINLLKSEELNPLRATSYGVGEVIADALLRGYHSYIIGLGGSATSDCGLGMLAALKRKLGEDWQNKLPKDLDIILASDVANPLFGDNGAAVVFGPQKGATPEMIACLDRRARTFARLAAKHFGFDHSEDKGAGAAGGLGYAFLQFLGAKIKSGADVMLQMSGFENLVKEADLIVTGEGRADAQTLMGKIPACVLAYGKRLGVPVVLLAGQVKDKTALLSAGFSQVCCINPTALPLVEAMVPSVAKENIRKTVMRKFKGWLDL</sequence>
<reference evidence="2" key="1">
    <citation type="submission" date="2020-04" db="EMBL/GenBank/DDBJ databases">
        <title>Deep metagenomics examines the oral microbiome during advanced dental caries in children, revealing novel taxa and co-occurrences with host molecules.</title>
        <authorList>
            <person name="Baker J.L."/>
            <person name="Morton J.T."/>
            <person name="Dinis M."/>
            <person name="Alvarez R."/>
            <person name="Tran N.C."/>
            <person name="Knight R."/>
            <person name="Edlund A."/>
        </authorList>
    </citation>
    <scope>NUCLEOTIDE SEQUENCE</scope>
    <source>
        <strain evidence="2">JCVI_25_bin.9</strain>
    </source>
</reference>
<dbReference type="EMBL" id="JABZSQ010000031">
    <property type="protein sequence ID" value="MBF1414525.1"/>
    <property type="molecule type" value="Genomic_DNA"/>
</dbReference>
<gene>
    <name evidence="2" type="ORF">HXN33_02975</name>
</gene>
<comment type="similarity">
    <text evidence="1">Belongs to the glycerate kinase type-1 family.</text>
</comment>
<name>A0A930N580_9BACT</name>
<keyword evidence="1 2" id="KW-0418">Kinase</keyword>
<protein>
    <submittedName>
        <fullName evidence="2">Glycerate kinase</fullName>
    </submittedName>
</protein>
<dbReference type="PIRSF" id="PIRSF006078">
    <property type="entry name" value="GlxK"/>
    <property type="match status" value="1"/>
</dbReference>
<dbReference type="PANTHER" id="PTHR21599">
    <property type="entry name" value="GLYCERATE KINASE"/>
    <property type="match status" value="1"/>
</dbReference>
<dbReference type="RefSeq" id="WP_219495865.1">
    <property type="nucleotide sequence ID" value="NZ_JABZSL010000005.1"/>
</dbReference>
<proteinExistence type="inferred from homology"/>
<keyword evidence="1" id="KW-0808">Transferase</keyword>
<dbReference type="GO" id="GO:0008887">
    <property type="term" value="F:glycerate kinase activity"/>
    <property type="evidence" value="ECO:0007669"/>
    <property type="project" value="InterPro"/>
</dbReference>
<dbReference type="AlphaFoldDB" id="A0A930N580"/>
<evidence type="ECO:0000313" key="2">
    <source>
        <dbReference type="EMBL" id="MBF1414525.1"/>
    </source>
</evidence>
<dbReference type="GO" id="GO:0031388">
    <property type="term" value="P:organic acid phosphorylation"/>
    <property type="evidence" value="ECO:0007669"/>
    <property type="project" value="InterPro"/>
</dbReference>
<organism evidence="2 3">
    <name type="scientific">Prevotella histicola</name>
    <dbReference type="NCBI Taxonomy" id="470565"/>
    <lineage>
        <taxon>Bacteria</taxon>
        <taxon>Pseudomonadati</taxon>
        <taxon>Bacteroidota</taxon>
        <taxon>Bacteroidia</taxon>
        <taxon>Bacteroidales</taxon>
        <taxon>Prevotellaceae</taxon>
        <taxon>Prevotella</taxon>
    </lineage>
</organism>